<protein>
    <submittedName>
        <fullName evidence="10">ABC transporter ATP-binding protein</fullName>
    </submittedName>
</protein>
<evidence type="ECO:0000256" key="3">
    <source>
        <dbReference type="ARBA" id="ARBA00022475"/>
    </source>
</evidence>
<dbReference type="PANTHER" id="PTHR42788">
    <property type="entry name" value="TAURINE IMPORT ATP-BINDING PROTEIN-RELATED"/>
    <property type="match status" value="1"/>
</dbReference>
<comment type="caution">
    <text evidence="10">The sequence shown here is derived from an EMBL/GenBank/DDBJ whole genome shotgun (WGS) entry which is preliminary data.</text>
</comment>
<dbReference type="InterPro" id="IPR003439">
    <property type="entry name" value="ABC_transporter-like_ATP-bd"/>
</dbReference>
<evidence type="ECO:0000313" key="10">
    <source>
        <dbReference type="EMBL" id="MBL0375325.1"/>
    </source>
</evidence>
<evidence type="ECO:0000256" key="6">
    <source>
        <dbReference type="ARBA" id="ARBA00022840"/>
    </source>
</evidence>
<dbReference type="GO" id="GO:0016887">
    <property type="term" value="F:ATP hydrolysis activity"/>
    <property type="evidence" value="ECO:0007669"/>
    <property type="project" value="InterPro"/>
</dbReference>
<dbReference type="GO" id="GO:0005524">
    <property type="term" value="F:ATP binding"/>
    <property type="evidence" value="ECO:0007669"/>
    <property type="project" value="UniProtKB-KW"/>
</dbReference>
<keyword evidence="11" id="KW-1185">Reference proteome</keyword>
<dbReference type="Gene3D" id="3.40.50.300">
    <property type="entry name" value="P-loop containing nucleotide triphosphate hydrolases"/>
    <property type="match status" value="1"/>
</dbReference>
<keyword evidence="2" id="KW-0813">Transport</keyword>
<evidence type="ECO:0000256" key="5">
    <source>
        <dbReference type="ARBA" id="ARBA00022741"/>
    </source>
</evidence>
<evidence type="ECO:0000256" key="7">
    <source>
        <dbReference type="ARBA" id="ARBA00022967"/>
    </source>
</evidence>
<proteinExistence type="inferred from homology"/>
<feature type="domain" description="ABC transporter" evidence="9">
    <location>
        <begin position="35"/>
        <end position="267"/>
    </location>
</feature>
<keyword evidence="8" id="KW-0472">Membrane</keyword>
<dbReference type="Proteomes" id="UP000633219">
    <property type="component" value="Unassembled WGS sequence"/>
</dbReference>
<sequence>MLDAASRIPSGTVAASRHRAGYQCRQWKVDPLGKLSLNQVSLSYPGAGIGHVGILHNVTLSLDEREFVVVIGRSGSGKTSLLNLAAGFLTPSHGSIAVDGAAITGPGSDRAVVFQDDALYPWLNARDNIGFPLKLRHVAKRVRDTRAEELLDLVGLSGSGDKKIWELSGGMRQRVGIARALASDPKFLLMDEPLGALDALTRSRMQSFLLNVWQATSTGVLLITHSIDEALFLATRVIVLEPTPGRITADIPLDFGRRHLAGESAASIRSSSAFKTAYERLTLAIHTETAEFAA</sequence>
<dbReference type="InterPro" id="IPR050166">
    <property type="entry name" value="ABC_transporter_ATP-bind"/>
</dbReference>
<evidence type="ECO:0000259" key="9">
    <source>
        <dbReference type="PROSITE" id="PS50893"/>
    </source>
</evidence>
<dbReference type="Pfam" id="PF00005">
    <property type="entry name" value="ABC_tran"/>
    <property type="match status" value="1"/>
</dbReference>
<comment type="similarity">
    <text evidence="1">Belongs to the ABC transporter superfamily.</text>
</comment>
<evidence type="ECO:0000256" key="8">
    <source>
        <dbReference type="ARBA" id="ARBA00023136"/>
    </source>
</evidence>
<evidence type="ECO:0000256" key="4">
    <source>
        <dbReference type="ARBA" id="ARBA00022519"/>
    </source>
</evidence>
<keyword evidence="5" id="KW-0547">Nucleotide-binding</keyword>
<evidence type="ECO:0000256" key="1">
    <source>
        <dbReference type="ARBA" id="ARBA00005417"/>
    </source>
</evidence>
<evidence type="ECO:0000313" key="11">
    <source>
        <dbReference type="Proteomes" id="UP000633219"/>
    </source>
</evidence>
<gene>
    <name evidence="10" type="ORF">JJB09_25240</name>
</gene>
<dbReference type="AlphaFoldDB" id="A0A936YRB7"/>
<evidence type="ECO:0000256" key="2">
    <source>
        <dbReference type="ARBA" id="ARBA00022448"/>
    </source>
</evidence>
<keyword evidence="4" id="KW-0997">Cell inner membrane</keyword>
<dbReference type="SMART" id="SM00382">
    <property type="entry name" value="AAA"/>
    <property type="match status" value="1"/>
</dbReference>
<name>A0A936YRB7_9HYPH</name>
<keyword evidence="3" id="KW-1003">Cell membrane</keyword>
<dbReference type="EMBL" id="JAEQNC010000022">
    <property type="protein sequence ID" value="MBL0375325.1"/>
    <property type="molecule type" value="Genomic_DNA"/>
</dbReference>
<dbReference type="SUPFAM" id="SSF52540">
    <property type="entry name" value="P-loop containing nucleoside triphosphate hydrolases"/>
    <property type="match status" value="1"/>
</dbReference>
<dbReference type="InterPro" id="IPR027417">
    <property type="entry name" value="P-loop_NTPase"/>
</dbReference>
<dbReference type="InterPro" id="IPR017871">
    <property type="entry name" value="ABC_transporter-like_CS"/>
</dbReference>
<keyword evidence="7" id="KW-1278">Translocase</keyword>
<organism evidence="10 11">
    <name type="scientific">Rhizobium setariae</name>
    <dbReference type="NCBI Taxonomy" id="2801340"/>
    <lineage>
        <taxon>Bacteria</taxon>
        <taxon>Pseudomonadati</taxon>
        <taxon>Pseudomonadota</taxon>
        <taxon>Alphaproteobacteria</taxon>
        <taxon>Hyphomicrobiales</taxon>
        <taxon>Rhizobiaceae</taxon>
        <taxon>Rhizobium/Agrobacterium group</taxon>
        <taxon>Rhizobium</taxon>
    </lineage>
</organism>
<accession>A0A936YRB7</accession>
<dbReference type="CDD" id="cd03293">
    <property type="entry name" value="ABC_NrtD_SsuB_transporters"/>
    <property type="match status" value="1"/>
</dbReference>
<dbReference type="PROSITE" id="PS00211">
    <property type="entry name" value="ABC_TRANSPORTER_1"/>
    <property type="match status" value="1"/>
</dbReference>
<dbReference type="InterPro" id="IPR003593">
    <property type="entry name" value="AAA+_ATPase"/>
</dbReference>
<reference evidence="10" key="1">
    <citation type="submission" date="2021-01" db="EMBL/GenBank/DDBJ databases">
        <title>Rhizobium sp. strain KVB221 16S ribosomal RNA gene Genome sequencing and assembly.</title>
        <authorList>
            <person name="Kang M."/>
        </authorList>
    </citation>
    <scope>NUCLEOTIDE SEQUENCE</scope>
    <source>
        <strain evidence="10">KVB221</strain>
    </source>
</reference>
<dbReference type="PANTHER" id="PTHR42788:SF18">
    <property type="entry name" value="TAURINE IMPORT ATP-BINDING PROTEIN TAUB"/>
    <property type="match status" value="1"/>
</dbReference>
<dbReference type="PROSITE" id="PS50893">
    <property type="entry name" value="ABC_TRANSPORTER_2"/>
    <property type="match status" value="1"/>
</dbReference>
<keyword evidence="6 10" id="KW-0067">ATP-binding</keyword>